<feature type="region of interest" description="Disordered" evidence="1">
    <location>
        <begin position="90"/>
        <end position="139"/>
    </location>
</feature>
<reference evidence="2" key="1">
    <citation type="submission" date="2016-08" db="EMBL/GenBank/DDBJ databases">
        <title>Complete Genome Seqeunce of Paenibacillus sp. BIHB 4019 from tea rhizoplane.</title>
        <authorList>
            <person name="Thakur R."/>
            <person name="Swarnkar M.K."/>
            <person name="Gulati A."/>
        </authorList>
    </citation>
    <scope>NUCLEOTIDE SEQUENCE [LARGE SCALE GENOMIC DNA]</scope>
    <source>
        <strain evidence="2">BIHB4019</strain>
    </source>
</reference>
<protein>
    <recommendedName>
        <fullName evidence="3">Helicase XPB/Ssl2 N-terminal domain-containing protein</fullName>
    </recommendedName>
</protein>
<sequence>MNLSDMLGCADIGQLSRIASVYQCECNSNSKNELIQSILGAVSRNDVFEQQISSMAIEDLRFLNSLLFETRDAFSLEELLARAQQSKFSSPETASVAQKETKGQQQVSGEKASSIQKPAKATQPKRRSKKTPVMKESSPRDTIVKFKHQGWLFNGFTGPNRYLFQVPEDLKQRFRETLKRKFAAQLVYTDEPHVYRDEQELLQADIRQLLHYIHHNEVTMAADGSLYKRFSLQLLDLFSIKEELPGKGEWRFGYGKYFHHYPNRMSLLYDYCVQMNYFLEEPLGLRLTPDGQERLLSAPANELQQLYKCWLKQYKGPIPNILALVQWIGGLSDQWVTAQSLSQVLVPLIKPFYYDDAERIFQHRLLGMLVHLGLIRLGEHEQHGMVIKTTKAGKAVMLGISLEEQNRLFMY</sequence>
<organism evidence="2">
    <name type="scientific">Paenibacillus sp. BIHB 4019</name>
    <dbReference type="NCBI Taxonomy" id="1870819"/>
    <lineage>
        <taxon>Bacteria</taxon>
        <taxon>Bacillati</taxon>
        <taxon>Bacillota</taxon>
        <taxon>Bacilli</taxon>
        <taxon>Bacillales</taxon>
        <taxon>Paenibacillaceae</taxon>
        <taxon>Paenibacillus</taxon>
    </lineage>
</organism>
<evidence type="ECO:0000256" key="1">
    <source>
        <dbReference type="SAM" id="MobiDB-lite"/>
    </source>
</evidence>
<name>A0A1B2DMF2_9BACL</name>
<evidence type="ECO:0008006" key="3">
    <source>
        <dbReference type="Google" id="ProtNLM"/>
    </source>
</evidence>
<proteinExistence type="predicted"/>
<evidence type="ECO:0000313" key="2">
    <source>
        <dbReference type="EMBL" id="ANY68888.1"/>
    </source>
</evidence>
<accession>A0A1B2DMF2</accession>
<feature type="compositionally biased region" description="Polar residues" evidence="1">
    <location>
        <begin position="90"/>
        <end position="116"/>
    </location>
</feature>
<dbReference type="RefSeq" id="WP_099519951.1">
    <property type="nucleotide sequence ID" value="NZ_CP016808.1"/>
</dbReference>
<dbReference type="EMBL" id="CP016808">
    <property type="protein sequence ID" value="ANY68888.1"/>
    <property type="molecule type" value="Genomic_DNA"/>
</dbReference>
<dbReference type="AlphaFoldDB" id="A0A1B2DMF2"/>
<feature type="compositionally biased region" description="Basic residues" evidence="1">
    <location>
        <begin position="123"/>
        <end position="132"/>
    </location>
</feature>
<gene>
    <name evidence="2" type="ORF">BBD42_22210</name>
</gene>